<dbReference type="SUPFAM" id="SSF48452">
    <property type="entry name" value="TPR-like"/>
    <property type="match status" value="1"/>
</dbReference>
<dbReference type="InterPro" id="IPR011990">
    <property type="entry name" value="TPR-like_helical_dom_sf"/>
</dbReference>
<feature type="compositionally biased region" description="Low complexity" evidence="2">
    <location>
        <begin position="99"/>
        <end position="118"/>
    </location>
</feature>
<feature type="compositionally biased region" description="Low complexity" evidence="2">
    <location>
        <begin position="74"/>
        <end position="88"/>
    </location>
</feature>
<dbReference type="EMBL" id="CP132942">
    <property type="protein sequence ID" value="XCB31183.1"/>
    <property type="molecule type" value="Genomic_DNA"/>
</dbReference>
<feature type="region of interest" description="Disordered" evidence="2">
    <location>
        <begin position="23"/>
        <end position="153"/>
    </location>
</feature>
<organism evidence="4">
    <name type="scientific">Tunturiibacter psychrotolerans</name>
    <dbReference type="NCBI Taxonomy" id="3069686"/>
    <lineage>
        <taxon>Bacteria</taxon>
        <taxon>Pseudomonadati</taxon>
        <taxon>Acidobacteriota</taxon>
        <taxon>Terriglobia</taxon>
        <taxon>Terriglobales</taxon>
        <taxon>Acidobacteriaceae</taxon>
        <taxon>Tunturiibacter</taxon>
    </lineage>
</organism>
<protein>
    <recommendedName>
        <fullName evidence="5">Tetratricopeptide repeat protein</fullName>
    </recommendedName>
</protein>
<proteinExistence type="predicted"/>
<dbReference type="Gene3D" id="1.25.40.10">
    <property type="entry name" value="Tetratricopeptide repeat domain"/>
    <property type="match status" value="1"/>
</dbReference>
<feature type="compositionally biased region" description="Pro residues" evidence="2">
    <location>
        <begin position="60"/>
        <end position="73"/>
    </location>
</feature>
<evidence type="ECO:0000313" key="4">
    <source>
        <dbReference type="EMBL" id="XCB31183.1"/>
    </source>
</evidence>
<evidence type="ECO:0008006" key="5">
    <source>
        <dbReference type="Google" id="ProtNLM"/>
    </source>
</evidence>
<reference evidence="4" key="2">
    <citation type="journal article" date="2024" name="Environ. Microbiol.">
        <title>Genome analysis and description of Tunturibacter gen. nov. expands the diversity of Terriglobia in tundra soils.</title>
        <authorList>
            <person name="Messyasz A."/>
            <person name="Mannisto M.K."/>
            <person name="Kerkhof L.J."/>
            <person name="Haggblom M.M."/>
        </authorList>
    </citation>
    <scope>NUCLEOTIDE SEQUENCE</scope>
    <source>
        <strain evidence="4">X5P6</strain>
    </source>
</reference>
<evidence type="ECO:0000256" key="2">
    <source>
        <dbReference type="SAM" id="MobiDB-lite"/>
    </source>
</evidence>
<reference evidence="4" key="1">
    <citation type="submission" date="2023-08" db="EMBL/GenBank/DDBJ databases">
        <authorList>
            <person name="Messyasz A."/>
            <person name="Mannisto M.K."/>
            <person name="Kerkhof L.J."/>
            <person name="Haggblom M."/>
        </authorList>
    </citation>
    <scope>NUCLEOTIDE SEQUENCE</scope>
    <source>
        <strain evidence="4">X5P6</strain>
    </source>
</reference>
<dbReference type="RefSeq" id="WP_353062026.1">
    <property type="nucleotide sequence ID" value="NZ_CP132942.1"/>
</dbReference>
<feature type="chain" id="PRO_5043851621" description="Tetratricopeptide repeat protein" evidence="3">
    <location>
        <begin position="23"/>
        <end position="236"/>
    </location>
</feature>
<dbReference type="InterPro" id="IPR019734">
    <property type="entry name" value="TPR_rpt"/>
</dbReference>
<dbReference type="PROSITE" id="PS50005">
    <property type="entry name" value="TPR"/>
    <property type="match status" value="1"/>
</dbReference>
<name>A0AAU7ZJX2_9BACT</name>
<evidence type="ECO:0000256" key="1">
    <source>
        <dbReference type="PROSITE-ProRule" id="PRU00339"/>
    </source>
</evidence>
<dbReference type="PROSITE" id="PS51257">
    <property type="entry name" value="PROKAR_LIPOPROTEIN"/>
    <property type="match status" value="1"/>
</dbReference>
<evidence type="ECO:0000256" key="3">
    <source>
        <dbReference type="SAM" id="SignalP"/>
    </source>
</evidence>
<gene>
    <name evidence="4" type="ORF">RBB77_11985</name>
</gene>
<dbReference type="KEGG" id="tpsc:RBB77_11985"/>
<dbReference type="AlphaFoldDB" id="A0AAU7ZJX2"/>
<keyword evidence="1" id="KW-0802">TPR repeat</keyword>
<feature type="repeat" description="TPR" evidence="1">
    <location>
        <begin position="189"/>
        <end position="222"/>
    </location>
</feature>
<accession>A0AAU7ZJX2</accession>
<sequence length="236" mass="24910">MAIGLRIRASLAAFLFSAACHAQTAPAQNPPAPCQNASQPSAPCPPPAKKPSTAEQFPFPGAPVKPAAPPPDSPGSATTPSSAAADHPFPTTPTPALPGDDSSSSSGSSNSDSSSSSGTDPEVPDTDMPKPGTEGSSVHRKLPKVQRVQTDDERVDEDLRVAKFYMRDDNLKGAYLRAQDAVKTQPDYSAAHYALGEIAQKMKKKDEAIAEFQTYLKLDPDGEKAKEARRALDELK</sequence>
<keyword evidence="3" id="KW-0732">Signal</keyword>
<feature type="signal peptide" evidence="3">
    <location>
        <begin position="1"/>
        <end position="22"/>
    </location>
</feature>